<proteinExistence type="predicted"/>
<accession>A0A399EC80</accession>
<dbReference type="Proteomes" id="UP000265715">
    <property type="component" value="Unassembled WGS sequence"/>
</dbReference>
<comment type="caution">
    <text evidence="2">The sequence shown here is derived from an EMBL/GenBank/DDBJ whole genome shotgun (WGS) entry which is preliminary data.</text>
</comment>
<feature type="compositionally biased region" description="Low complexity" evidence="1">
    <location>
        <begin position="24"/>
        <end position="36"/>
    </location>
</feature>
<organism evidence="2 3">
    <name type="scientific">Calidithermus terrae</name>
    <dbReference type="NCBI Taxonomy" id="1408545"/>
    <lineage>
        <taxon>Bacteria</taxon>
        <taxon>Thermotogati</taxon>
        <taxon>Deinococcota</taxon>
        <taxon>Deinococci</taxon>
        <taxon>Thermales</taxon>
        <taxon>Thermaceae</taxon>
        <taxon>Calidithermus</taxon>
    </lineage>
</organism>
<feature type="region of interest" description="Disordered" evidence="1">
    <location>
        <begin position="1"/>
        <end position="45"/>
    </location>
</feature>
<dbReference type="AlphaFoldDB" id="A0A399EC80"/>
<evidence type="ECO:0000256" key="1">
    <source>
        <dbReference type="SAM" id="MobiDB-lite"/>
    </source>
</evidence>
<dbReference type="EMBL" id="QXDL01000206">
    <property type="protein sequence ID" value="RIH81103.1"/>
    <property type="molecule type" value="Genomic_DNA"/>
</dbReference>
<feature type="compositionally biased region" description="Low complexity" evidence="1">
    <location>
        <begin position="1"/>
        <end position="17"/>
    </location>
</feature>
<name>A0A399EC80_9DEIN</name>
<evidence type="ECO:0000313" key="2">
    <source>
        <dbReference type="EMBL" id="RIH81103.1"/>
    </source>
</evidence>
<gene>
    <name evidence="2" type="ORF">Mterra_03386</name>
</gene>
<sequence length="62" mass="6629">MSLATVRPLRVSPSRSRQGWATVSRSRGAARPARSRTLNTVPSFQPNASPVSVSLALPTRAL</sequence>
<evidence type="ECO:0000313" key="3">
    <source>
        <dbReference type="Proteomes" id="UP000265715"/>
    </source>
</evidence>
<keyword evidence="3" id="KW-1185">Reference proteome</keyword>
<protein>
    <submittedName>
        <fullName evidence="2">Uncharacterized protein</fullName>
    </submittedName>
</protein>
<reference evidence="2 3" key="1">
    <citation type="submission" date="2018-08" db="EMBL/GenBank/DDBJ databases">
        <title>Meiothermus terrae DSM 26712 genome sequencing project.</title>
        <authorList>
            <person name="Da Costa M.S."/>
            <person name="Albuquerque L."/>
            <person name="Raposo P."/>
            <person name="Froufe H.J.C."/>
            <person name="Barroso C.S."/>
            <person name="Egas C."/>
        </authorList>
    </citation>
    <scope>NUCLEOTIDE SEQUENCE [LARGE SCALE GENOMIC DNA]</scope>
    <source>
        <strain evidence="2 3">DSM 26712</strain>
    </source>
</reference>